<dbReference type="Proteomes" id="UP000702544">
    <property type="component" value="Unassembled WGS sequence"/>
</dbReference>
<comment type="similarity">
    <text evidence="1">Belongs to the NAD(P)-dependent epimerase/dehydratase family.</text>
</comment>
<gene>
    <name evidence="3" type="ORF">GWO12_16925</name>
</gene>
<feature type="domain" description="NAD-dependent epimerase/dehydratase" evidence="2">
    <location>
        <begin position="3"/>
        <end position="223"/>
    </location>
</feature>
<dbReference type="InterPro" id="IPR036291">
    <property type="entry name" value="NAD(P)-bd_dom_sf"/>
</dbReference>
<dbReference type="InterPro" id="IPR001509">
    <property type="entry name" value="Epimerase_deHydtase"/>
</dbReference>
<evidence type="ECO:0000313" key="4">
    <source>
        <dbReference type="Proteomes" id="UP000702544"/>
    </source>
</evidence>
<comment type="caution">
    <text evidence="3">The sequence shown here is derived from an EMBL/GenBank/DDBJ whole genome shotgun (WGS) entry which is preliminary data.</text>
</comment>
<accession>A0AAE4ZC50</accession>
<proteinExistence type="inferred from homology"/>
<dbReference type="SUPFAM" id="SSF51735">
    <property type="entry name" value="NAD(P)-binding Rossmann-fold domains"/>
    <property type="match status" value="1"/>
</dbReference>
<sequence>MNVLVTGGTGLIGKAFYRHVRQVSNDTFWLYSRRTGGDILDHEHLRRAVQGKDLVIHLAACTHVDFSIGGELTEKQYYIDVNTKGTLNVLDACRKAGAKLIHVSTSEVYGTNQQPGEPMTEEHALLGQAGTYAVSKVGADLLCRMAYMTEGQDVVVLRPFNQVGPGQSKEKLFPRFIGQALQGEPLTIYGDGEQRRDYVHVEDTARAIWAARKLEPGTICNVGTERSYTINEIAEMILEVCGDRTTATHVHVESRPAEVRELIGSYRKLNRLTGWEPEYMVRDIINDLIGWYAANGEIQPPVRGEYPTPMVA</sequence>
<protein>
    <submittedName>
        <fullName evidence="3">NAD-dependent epimerase/dehydratase family protein</fullName>
    </submittedName>
</protein>
<evidence type="ECO:0000256" key="1">
    <source>
        <dbReference type="ARBA" id="ARBA00007637"/>
    </source>
</evidence>
<dbReference type="Gene3D" id="3.40.50.720">
    <property type="entry name" value="NAD(P)-binding Rossmann-like Domain"/>
    <property type="match status" value="1"/>
</dbReference>
<dbReference type="Pfam" id="PF01370">
    <property type="entry name" value="Epimerase"/>
    <property type="match status" value="1"/>
</dbReference>
<dbReference type="PANTHER" id="PTHR43000">
    <property type="entry name" value="DTDP-D-GLUCOSE 4,6-DEHYDRATASE-RELATED"/>
    <property type="match status" value="1"/>
</dbReference>
<dbReference type="AlphaFoldDB" id="A0AAE4ZC50"/>
<evidence type="ECO:0000313" key="3">
    <source>
        <dbReference type="EMBL" id="NIR76762.1"/>
    </source>
</evidence>
<evidence type="ECO:0000259" key="2">
    <source>
        <dbReference type="Pfam" id="PF01370"/>
    </source>
</evidence>
<organism evidence="3 4">
    <name type="scientific">Candidatus Kutchimonas denitrificans</name>
    <dbReference type="NCBI Taxonomy" id="3056748"/>
    <lineage>
        <taxon>Bacteria</taxon>
        <taxon>Pseudomonadati</taxon>
        <taxon>Gemmatimonadota</taxon>
        <taxon>Gemmatimonadia</taxon>
        <taxon>Candidatus Palauibacterales</taxon>
        <taxon>Candidatus Palauibacteraceae</taxon>
        <taxon>Candidatus Kutchimonas</taxon>
    </lineage>
</organism>
<reference evidence="3 4" key="1">
    <citation type="submission" date="2020-01" db="EMBL/GenBank/DDBJ databases">
        <title>Genomes assembled from Gulf of Kutch pelagic sediment metagenomes.</title>
        <authorList>
            <person name="Chandrashekar M."/>
            <person name="Mahajan M.S."/>
            <person name="Dave K.J."/>
            <person name="Vatsa P."/>
            <person name="Nathani N.M."/>
        </authorList>
    </citation>
    <scope>NUCLEOTIDE SEQUENCE [LARGE SCALE GENOMIC DNA]</scope>
    <source>
        <strain evidence="3">KS3-K002</strain>
    </source>
</reference>
<name>A0AAE4ZC50_9BACT</name>
<dbReference type="EMBL" id="JAACAK010000148">
    <property type="protein sequence ID" value="NIR76762.1"/>
    <property type="molecule type" value="Genomic_DNA"/>
</dbReference>